<proteinExistence type="inferred from homology"/>
<sequence length="380" mass="40459">MAVRFPLETEAFVVDKAGGDFVMTPIVIQDLRPDEVLVEMRYSGICHTDLLLQHGGLAPLIDFPAIGGHEGAGIIRAIGSQVKDKSLQLGDPVLLSFAACGNCGSCRDDQFSRCPSFPSLNLTGICRKDGSTPAMLSDGRPVRSQFFGQSSFSRVSVAHETCVVKCPYPDDMTIYSPMGCGYQTGAGTILNVLKPRPDQTVAVFGAGSVGVAAILAAASIPVKQIVAVDVVERKLALAQELGATHTINSSKIKRSLADEVKNVTGGLGVDFSIDTTGVSKVIEQMLNCLAYGGTAASVGAPPMDDKITVGSGSFFAEKKMWVGVTEGESHPPEFIPRLVNLHREGKFPVEKLSKVYSVEEMKKAISDMKHGTVLKPIIKF</sequence>
<feature type="domain" description="Enoyl reductase (ER)" evidence="7">
    <location>
        <begin position="19"/>
        <end position="374"/>
    </location>
</feature>
<evidence type="ECO:0000256" key="5">
    <source>
        <dbReference type="ARBA" id="ARBA00023002"/>
    </source>
</evidence>
<dbReference type="InterPro" id="IPR036291">
    <property type="entry name" value="NAD(P)-bd_dom_sf"/>
</dbReference>
<keyword evidence="3 6" id="KW-0479">Metal-binding</keyword>
<protein>
    <submittedName>
        <fullName evidence="8">NAD(P)-binding protein</fullName>
    </submittedName>
</protein>
<comment type="similarity">
    <text evidence="2 6">Belongs to the zinc-containing alcohol dehydrogenase family.</text>
</comment>
<evidence type="ECO:0000256" key="2">
    <source>
        <dbReference type="ARBA" id="ARBA00008072"/>
    </source>
</evidence>
<dbReference type="Gene3D" id="3.40.50.720">
    <property type="entry name" value="NAD(P)-binding Rossmann-like Domain"/>
    <property type="match status" value="1"/>
</dbReference>
<dbReference type="InterPro" id="IPR020843">
    <property type="entry name" value="ER"/>
</dbReference>
<accession>A0AAN6Q0E4</accession>
<evidence type="ECO:0000256" key="4">
    <source>
        <dbReference type="ARBA" id="ARBA00022833"/>
    </source>
</evidence>
<reference evidence="8" key="1">
    <citation type="journal article" date="2023" name="Mol. Phylogenet. Evol.">
        <title>Genome-scale phylogeny and comparative genomics of the fungal order Sordariales.</title>
        <authorList>
            <person name="Hensen N."/>
            <person name="Bonometti L."/>
            <person name="Westerberg I."/>
            <person name="Brannstrom I.O."/>
            <person name="Guillou S."/>
            <person name="Cros-Aarteil S."/>
            <person name="Calhoun S."/>
            <person name="Haridas S."/>
            <person name="Kuo A."/>
            <person name="Mondo S."/>
            <person name="Pangilinan J."/>
            <person name="Riley R."/>
            <person name="LaButti K."/>
            <person name="Andreopoulos B."/>
            <person name="Lipzen A."/>
            <person name="Chen C."/>
            <person name="Yan M."/>
            <person name="Daum C."/>
            <person name="Ng V."/>
            <person name="Clum A."/>
            <person name="Steindorff A."/>
            <person name="Ohm R.A."/>
            <person name="Martin F."/>
            <person name="Silar P."/>
            <person name="Natvig D.O."/>
            <person name="Lalanne C."/>
            <person name="Gautier V."/>
            <person name="Ament-Velasquez S.L."/>
            <person name="Kruys A."/>
            <person name="Hutchinson M.I."/>
            <person name="Powell A.J."/>
            <person name="Barry K."/>
            <person name="Miller A.N."/>
            <person name="Grigoriev I.V."/>
            <person name="Debuchy R."/>
            <person name="Gladieux P."/>
            <person name="Hiltunen Thoren M."/>
            <person name="Johannesson H."/>
        </authorList>
    </citation>
    <scope>NUCLEOTIDE SEQUENCE</scope>
    <source>
        <strain evidence="8">CBS 757.83</strain>
    </source>
</reference>
<dbReference type="Pfam" id="PF08240">
    <property type="entry name" value="ADH_N"/>
    <property type="match status" value="1"/>
</dbReference>
<organism evidence="8 9">
    <name type="scientific">Parathielavia hyrcaniae</name>
    <dbReference type="NCBI Taxonomy" id="113614"/>
    <lineage>
        <taxon>Eukaryota</taxon>
        <taxon>Fungi</taxon>
        <taxon>Dikarya</taxon>
        <taxon>Ascomycota</taxon>
        <taxon>Pezizomycotina</taxon>
        <taxon>Sordariomycetes</taxon>
        <taxon>Sordariomycetidae</taxon>
        <taxon>Sordariales</taxon>
        <taxon>Chaetomiaceae</taxon>
        <taxon>Parathielavia</taxon>
    </lineage>
</organism>
<evidence type="ECO:0000256" key="1">
    <source>
        <dbReference type="ARBA" id="ARBA00001947"/>
    </source>
</evidence>
<evidence type="ECO:0000313" key="9">
    <source>
        <dbReference type="Proteomes" id="UP001305647"/>
    </source>
</evidence>
<dbReference type="InterPro" id="IPR011032">
    <property type="entry name" value="GroES-like_sf"/>
</dbReference>
<evidence type="ECO:0000313" key="8">
    <source>
        <dbReference type="EMBL" id="KAK4101274.1"/>
    </source>
</evidence>
<keyword evidence="4 6" id="KW-0862">Zinc</keyword>
<name>A0AAN6Q0E4_9PEZI</name>
<comment type="caution">
    <text evidence="8">The sequence shown here is derived from an EMBL/GenBank/DDBJ whole genome shotgun (WGS) entry which is preliminary data.</text>
</comment>
<dbReference type="InterPro" id="IPR013154">
    <property type="entry name" value="ADH-like_N"/>
</dbReference>
<evidence type="ECO:0000256" key="3">
    <source>
        <dbReference type="ARBA" id="ARBA00022723"/>
    </source>
</evidence>
<dbReference type="SMART" id="SM00829">
    <property type="entry name" value="PKS_ER"/>
    <property type="match status" value="1"/>
</dbReference>
<dbReference type="PROSITE" id="PS00059">
    <property type="entry name" value="ADH_ZINC"/>
    <property type="match status" value="1"/>
</dbReference>
<dbReference type="EMBL" id="MU863636">
    <property type="protein sequence ID" value="KAK4101274.1"/>
    <property type="molecule type" value="Genomic_DNA"/>
</dbReference>
<keyword evidence="9" id="KW-1185">Reference proteome</keyword>
<dbReference type="InterPro" id="IPR002328">
    <property type="entry name" value="ADH_Zn_CS"/>
</dbReference>
<dbReference type="PANTHER" id="PTHR43350:SF20">
    <property type="entry name" value="ENOYL REDUCTASE (ER) DOMAIN-CONTAINING PROTEIN"/>
    <property type="match status" value="1"/>
</dbReference>
<comment type="cofactor">
    <cofactor evidence="1 6">
        <name>Zn(2+)</name>
        <dbReference type="ChEBI" id="CHEBI:29105"/>
    </cofactor>
</comment>
<dbReference type="InterPro" id="IPR013149">
    <property type="entry name" value="ADH-like_C"/>
</dbReference>
<gene>
    <name evidence="8" type="ORF">N658DRAFT_426146</name>
</gene>
<keyword evidence="5" id="KW-0560">Oxidoreductase</keyword>
<evidence type="ECO:0000259" key="7">
    <source>
        <dbReference type="SMART" id="SM00829"/>
    </source>
</evidence>
<dbReference type="AlphaFoldDB" id="A0AAN6Q0E4"/>
<dbReference type="Pfam" id="PF00107">
    <property type="entry name" value="ADH_zinc_N"/>
    <property type="match status" value="1"/>
</dbReference>
<dbReference type="PANTHER" id="PTHR43350">
    <property type="entry name" value="NAD-DEPENDENT ALCOHOL DEHYDROGENASE"/>
    <property type="match status" value="1"/>
</dbReference>
<reference evidence="8" key="2">
    <citation type="submission" date="2023-05" db="EMBL/GenBank/DDBJ databases">
        <authorList>
            <consortium name="Lawrence Berkeley National Laboratory"/>
            <person name="Steindorff A."/>
            <person name="Hensen N."/>
            <person name="Bonometti L."/>
            <person name="Westerberg I."/>
            <person name="Brannstrom I.O."/>
            <person name="Guillou S."/>
            <person name="Cros-Aarteil S."/>
            <person name="Calhoun S."/>
            <person name="Haridas S."/>
            <person name="Kuo A."/>
            <person name="Mondo S."/>
            <person name="Pangilinan J."/>
            <person name="Riley R."/>
            <person name="Labutti K."/>
            <person name="Andreopoulos B."/>
            <person name="Lipzen A."/>
            <person name="Chen C."/>
            <person name="Yanf M."/>
            <person name="Daum C."/>
            <person name="Ng V."/>
            <person name="Clum A."/>
            <person name="Ohm R."/>
            <person name="Martin F."/>
            <person name="Silar P."/>
            <person name="Natvig D."/>
            <person name="Lalanne C."/>
            <person name="Gautier V."/>
            <person name="Ament-Velasquez S.L."/>
            <person name="Kruys A."/>
            <person name="Hutchinson M.I."/>
            <person name="Powell A.J."/>
            <person name="Barry K."/>
            <person name="Miller A.N."/>
            <person name="Grigoriev I.V."/>
            <person name="Debuchy R."/>
            <person name="Gladieux P."/>
            <person name="Thoren M.H."/>
            <person name="Johannesson H."/>
        </authorList>
    </citation>
    <scope>NUCLEOTIDE SEQUENCE</scope>
    <source>
        <strain evidence="8">CBS 757.83</strain>
    </source>
</reference>
<dbReference type="FunFam" id="3.40.50.720:FF:000003">
    <property type="entry name" value="S-(hydroxymethyl)glutathione dehydrogenase"/>
    <property type="match status" value="1"/>
</dbReference>
<dbReference type="GO" id="GO:0016491">
    <property type="term" value="F:oxidoreductase activity"/>
    <property type="evidence" value="ECO:0007669"/>
    <property type="project" value="UniProtKB-KW"/>
</dbReference>
<dbReference type="Gene3D" id="3.90.180.10">
    <property type="entry name" value="Medium-chain alcohol dehydrogenases, catalytic domain"/>
    <property type="match status" value="1"/>
</dbReference>
<dbReference type="CDD" id="cd08278">
    <property type="entry name" value="benzyl_alcohol_DH"/>
    <property type="match status" value="1"/>
</dbReference>
<dbReference type="SUPFAM" id="SSF51735">
    <property type="entry name" value="NAD(P)-binding Rossmann-fold domains"/>
    <property type="match status" value="1"/>
</dbReference>
<dbReference type="GO" id="GO:0008270">
    <property type="term" value="F:zinc ion binding"/>
    <property type="evidence" value="ECO:0007669"/>
    <property type="project" value="InterPro"/>
</dbReference>
<dbReference type="Proteomes" id="UP001305647">
    <property type="component" value="Unassembled WGS sequence"/>
</dbReference>
<dbReference type="SUPFAM" id="SSF50129">
    <property type="entry name" value="GroES-like"/>
    <property type="match status" value="1"/>
</dbReference>
<evidence type="ECO:0000256" key="6">
    <source>
        <dbReference type="RuleBase" id="RU361277"/>
    </source>
</evidence>